<dbReference type="PANTHER" id="PTHR47197">
    <property type="entry name" value="PROTEIN NIRF"/>
    <property type="match status" value="1"/>
</dbReference>
<dbReference type="InterPro" id="IPR011048">
    <property type="entry name" value="Haem_d1_sf"/>
</dbReference>
<dbReference type="PANTHER" id="PTHR47197:SF3">
    <property type="entry name" value="DIHYDRO-HEME D1 DEHYDROGENASE"/>
    <property type="match status" value="1"/>
</dbReference>
<feature type="compositionally biased region" description="Low complexity" evidence="1">
    <location>
        <begin position="28"/>
        <end position="47"/>
    </location>
</feature>
<protein>
    <recommendedName>
        <fullName evidence="4">SMP-30/Gluconolactonase/LRE-like region domain-containing protein</fullName>
    </recommendedName>
</protein>
<dbReference type="SUPFAM" id="SSF51004">
    <property type="entry name" value="C-terminal (heme d1) domain of cytochrome cd1-nitrite reductase"/>
    <property type="match status" value="1"/>
</dbReference>
<proteinExistence type="predicted"/>
<evidence type="ECO:0008006" key="4">
    <source>
        <dbReference type="Google" id="ProtNLM"/>
    </source>
</evidence>
<dbReference type="Proteomes" id="UP000192411">
    <property type="component" value="Unassembled WGS sequence"/>
</dbReference>
<feature type="region of interest" description="Disordered" evidence="1">
    <location>
        <begin position="28"/>
        <end position="59"/>
    </location>
</feature>
<dbReference type="STRING" id="75922.BST47_25950"/>
<dbReference type="EMBL" id="MVIM01000020">
    <property type="protein sequence ID" value="ORB61764.1"/>
    <property type="molecule type" value="Genomic_DNA"/>
</dbReference>
<name>A0A1X0JG66_9MYCO</name>
<dbReference type="PROSITE" id="PS51257">
    <property type="entry name" value="PROKAR_LIPOPROTEIN"/>
    <property type="match status" value="1"/>
</dbReference>
<comment type="caution">
    <text evidence="2">The sequence shown here is derived from an EMBL/GenBank/DDBJ whole genome shotgun (WGS) entry which is preliminary data.</text>
</comment>
<evidence type="ECO:0000313" key="3">
    <source>
        <dbReference type="Proteomes" id="UP000192411"/>
    </source>
</evidence>
<accession>A0A1X0JG66</accession>
<keyword evidence="3" id="KW-1185">Reference proteome</keyword>
<dbReference type="InterPro" id="IPR015943">
    <property type="entry name" value="WD40/YVTN_repeat-like_dom_sf"/>
</dbReference>
<evidence type="ECO:0000313" key="2">
    <source>
        <dbReference type="EMBL" id="ORB61764.1"/>
    </source>
</evidence>
<sequence>MRVSLDIASIALTVGLAVGVTVGCGRDAGSPVSTSSPPPTSGAARPAEPATAGQLRTPPAGRVVSIGAAPEGIVVGRSGVGAVAVRNPDGVVLFTAATGVVRRRISTTAAARHLSLAGPDGPVLVPMEGSNELLQVSLSQGAVVARTTGVGHQPHDAAQTADGTIVVTNELGGGVVFVRDGQVIGSAPGGPVQPGGVAGVGKYAAVADVRGNGLWVYDGAAQRLAAHGPAGVKLTHVVGLSTDLVALADTDGGAVLIERIEPQISQVSRIEGPGNPYGLAYDARRARLYVTLTASNLMRVIDTTDAATPRIIADVPTVQQPNSVAVDPSSGTVLITGSHPVGQDNLQIVSPDRLPAG</sequence>
<evidence type="ECO:0000256" key="1">
    <source>
        <dbReference type="SAM" id="MobiDB-lite"/>
    </source>
</evidence>
<reference evidence="2 3" key="1">
    <citation type="submission" date="2017-02" db="EMBL/GenBank/DDBJ databases">
        <title>The new phylogeny of genus Mycobacterium.</title>
        <authorList>
            <person name="Tortoli E."/>
            <person name="Trovato A."/>
            <person name="Cirillo D.M."/>
        </authorList>
    </citation>
    <scope>NUCLEOTIDE SEQUENCE [LARGE SCALE GENOMIC DNA]</scope>
    <source>
        <strain evidence="2 3">DSM 44338</strain>
    </source>
</reference>
<dbReference type="Gene3D" id="2.130.10.10">
    <property type="entry name" value="YVTN repeat-like/Quinoprotein amine dehydrogenase"/>
    <property type="match status" value="2"/>
</dbReference>
<gene>
    <name evidence="2" type="ORF">BST47_25950</name>
</gene>
<organism evidence="2 3">
    <name type="scientific">Mycolicibacterium tusciae</name>
    <dbReference type="NCBI Taxonomy" id="75922"/>
    <lineage>
        <taxon>Bacteria</taxon>
        <taxon>Bacillati</taxon>
        <taxon>Actinomycetota</taxon>
        <taxon>Actinomycetes</taxon>
        <taxon>Mycobacteriales</taxon>
        <taxon>Mycobacteriaceae</taxon>
        <taxon>Mycolicibacterium</taxon>
    </lineage>
</organism>
<dbReference type="AlphaFoldDB" id="A0A1X0JG66"/>
<dbReference type="InterPro" id="IPR051200">
    <property type="entry name" value="Host-pathogen_enzymatic-act"/>
</dbReference>